<sequence>MTGPNSGPAHDGPGGVRIDPLAGLTVVDLSTSTQGLSVTQFLADAGAEVIGVEPPGGNPIRRQPGWPALARGRRSVVLDLSEPDDRGRLDVLLADADVLVTTHPRAVSEALGLTAEALGARFPRLISAELTAWGATGPWANLKPYEGLVMAKMGLFQSKNRSITRRGPAFISVPYASWGAAQAALHGILAALIERESSGRGQHVESDMVRGVTLLDTWTWYTEMVGIRWPEAYHVVDAYDDNGEPLAALVYPLLAAPTKDGTWLQFAQVEPRLFAGMMQELGLAHVFADPKWAGLPNLPTQELRTELWELMISRVRERTIAEWEEVFRTNKNISAEPYRAGVDVFAHPQLVHDGRVVTVDDPDLGPVTQPSTLVHVDEKPLSPPRPAPRLDADGAALRSRPAPAPQEETAPDAGRGLPLEGLTILDFGLMFAGPFGATVLTDLGARVIKVETLEGDTIRRVFPFPEAGGMKVMQGKESISVDVRTDEGRAIVHELARRSDVVLQSFRAGAAARAGIDAETLKAINPDLVYVNAPGYGTDGPYGSRPAYAPSIGAAMGFALTDAPDAASATETMDQIKAAAVRLNAASAIPSIQADGVAALAVASAMLLGVLARRRGRALGNLTATMIGSATHALVHQLVDYPGRPPAPTVDLGGHGFAALYRMYPAAEGWVYLAALAPEEWDELVAALPADAGLDDPRFATPESRTENDAALAEVLGTLFTGRAASDWERELVAAGVGLVQVHEGLPEVHLQTDKALADEYCTTAVSPIFEEHLRPQPAVRFSRSSTRALGGVLAGHHTDAILTELGYDADRIADLRERNIVAG</sequence>
<dbReference type="InterPro" id="IPR044855">
    <property type="entry name" value="CoA-Trfase_III_dom3_sf"/>
</dbReference>
<dbReference type="InterPro" id="IPR023606">
    <property type="entry name" value="CoA-Trfase_III_dom_1_sf"/>
</dbReference>
<dbReference type="GO" id="GO:0016740">
    <property type="term" value="F:transferase activity"/>
    <property type="evidence" value="ECO:0007669"/>
    <property type="project" value="UniProtKB-KW"/>
</dbReference>
<dbReference type="Gene3D" id="3.40.50.10540">
    <property type="entry name" value="Crotonobetainyl-coa:carnitine coa-transferase, domain 1"/>
    <property type="match status" value="2"/>
</dbReference>
<dbReference type="InterPro" id="IPR050509">
    <property type="entry name" value="CoA-transferase_III"/>
</dbReference>
<evidence type="ECO:0000313" key="2">
    <source>
        <dbReference type="EMBL" id="SHN16650.1"/>
    </source>
</evidence>
<name>A0A1M7PHQ8_9ACTN</name>
<keyword evidence="2" id="KW-0808">Transferase</keyword>
<proteinExistence type="predicted"/>
<dbReference type="PANTHER" id="PTHR48228">
    <property type="entry name" value="SUCCINYL-COA--D-CITRAMALATE COA-TRANSFERASE"/>
    <property type="match status" value="1"/>
</dbReference>
<evidence type="ECO:0000256" key="1">
    <source>
        <dbReference type="SAM" id="MobiDB-lite"/>
    </source>
</evidence>
<gene>
    <name evidence="2" type="ORF">SAMN05443668_103375</name>
</gene>
<dbReference type="OrthoDB" id="9797653at2"/>
<dbReference type="Pfam" id="PF02515">
    <property type="entry name" value="CoA_transf_3"/>
    <property type="match status" value="2"/>
</dbReference>
<feature type="region of interest" description="Disordered" evidence="1">
    <location>
        <begin position="361"/>
        <end position="415"/>
    </location>
</feature>
<dbReference type="EMBL" id="FRCS01000003">
    <property type="protein sequence ID" value="SHN16650.1"/>
    <property type="molecule type" value="Genomic_DNA"/>
</dbReference>
<organism evidence="2 3">
    <name type="scientific">Cryptosporangium aurantiacum</name>
    <dbReference type="NCBI Taxonomy" id="134849"/>
    <lineage>
        <taxon>Bacteria</taxon>
        <taxon>Bacillati</taxon>
        <taxon>Actinomycetota</taxon>
        <taxon>Actinomycetes</taxon>
        <taxon>Cryptosporangiales</taxon>
        <taxon>Cryptosporangiaceae</taxon>
        <taxon>Cryptosporangium</taxon>
    </lineage>
</organism>
<dbReference type="Gene3D" id="3.30.1540.10">
    <property type="entry name" value="formyl-coa transferase, domain 3"/>
    <property type="match status" value="2"/>
</dbReference>
<dbReference type="AlphaFoldDB" id="A0A1M7PHQ8"/>
<protein>
    <submittedName>
        <fullName evidence="2">Crotonobetainyl-CoA:carnitine CoA-transferase CaiB</fullName>
    </submittedName>
</protein>
<dbReference type="Proteomes" id="UP000184440">
    <property type="component" value="Unassembled WGS sequence"/>
</dbReference>
<dbReference type="InterPro" id="IPR003673">
    <property type="entry name" value="CoA-Trfase_fam_III"/>
</dbReference>
<keyword evidence="3" id="KW-1185">Reference proteome</keyword>
<accession>A0A1M7PHQ8</accession>
<dbReference type="SUPFAM" id="SSF89796">
    <property type="entry name" value="CoA-transferase family III (CaiB/BaiF)"/>
    <property type="match status" value="2"/>
</dbReference>
<dbReference type="STRING" id="134849.SAMN05443668_103375"/>
<dbReference type="PANTHER" id="PTHR48228:SF5">
    <property type="entry name" value="ALPHA-METHYLACYL-COA RACEMASE"/>
    <property type="match status" value="1"/>
</dbReference>
<reference evidence="2 3" key="1">
    <citation type="submission" date="2016-11" db="EMBL/GenBank/DDBJ databases">
        <authorList>
            <person name="Jaros S."/>
            <person name="Januszkiewicz K."/>
            <person name="Wedrychowicz H."/>
        </authorList>
    </citation>
    <scope>NUCLEOTIDE SEQUENCE [LARGE SCALE GENOMIC DNA]</scope>
    <source>
        <strain evidence="2 3">DSM 46144</strain>
    </source>
</reference>
<evidence type="ECO:0000313" key="3">
    <source>
        <dbReference type="Proteomes" id="UP000184440"/>
    </source>
</evidence>